<protein>
    <submittedName>
        <fullName evidence="3">EamA family transporter</fullName>
    </submittedName>
</protein>
<dbReference type="RefSeq" id="WP_212213926.1">
    <property type="nucleotide sequence ID" value="NZ_JAGUCO010000002.1"/>
</dbReference>
<gene>
    <name evidence="3" type="ORF">KEM10_04225</name>
</gene>
<feature type="transmembrane region" description="Helical" evidence="1">
    <location>
        <begin position="142"/>
        <end position="163"/>
    </location>
</feature>
<dbReference type="Pfam" id="PF00892">
    <property type="entry name" value="EamA"/>
    <property type="match status" value="2"/>
</dbReference>
<feature type="transmembrane region" description="Helical" evidence="1">
    <location>
        <begin position="175"/>
        <end position="197"/>
    </location>
</feature>
<dbReference type="InterPro" id="IPR037185">
    <property type="entry name" value="EmrE-like"/>
</dbReference>
<keyword evidence="1" id="KW-0812">Transmembrane</keyword>
<reference evidence="3 4" key="1">
    <citation type="journal article" date="2015" name="Int. J. Syst. Evol. Microbiol.">
        <title>Carboxylicivirga linearis sp. nov., isolated from a sea cucumber culture pond.</title>
        <authorList>
            <person name="Wang F.Q."/>
            <person name="Zhou Y.X."/>
            <person name="Lin X.Z."/>
            <person name="Chen G.J."/>
            <person name="Du Z.J."/>
        </authorList>
    </citation>
    <scope>NUCLEOTIDE SEQUENCE [LARGE SCALE GENOMIC DNA]</scope>
    <source>
        <strain evidence="3 4">FB218</strain>
    </source>
</reference>
<dbReference type="InterPro" id="IPR000620">
    <property type="entry name" value="EamA_dom"/>
</dbReference>
<evidence type="ECO:0000313" key="3">
    <source>
        <dbReference type="EMBL" id="MBS2097474.1"/>
    </source>
</evidence>
<accession>A0ABS5JRH6</accession>
<feature type="transmembrane region" description="Helical" evidence="1">
    <location>
        <begin position="266"/>
        <end position="285"/>
    </location>
</feature>
<comment type="caution">
    <text evidence="3">The sequence shown here is derived from an EMBL/GenBank/DDBJ whole genome shotgun (WGS) entry which is preliminary data.</text>
</comment>
<feature type="transmembrane region" description="Helical" evidence="1">
    <location>
        <begin position="91"/>
        <end position="112"/>
    </location>
</feature>
<dbReference type="EMBL" id="JAGUCO010000002">
    <property type="protein sequence ID" value="MBS2097474.1"/>
    <property type="molecule type" value="Genomic_DNA"/>
</dbReference>
<feature type="transmembrane region" description="Helical" evidence="1">
    <location>
        <begin position="36"/>
        <end position="53"/>
    </location>
</feature>
<keyword evidence="4" id="KW-1185">Reference proteome</keyword>
<name>A0ABS5JRH6_9BACT</name>
<evidence type="ECO:0000259" key="2">
    <source>
        <dbReference type="Pfam" id="PF00892"/>
    </source>
</evidence>
<keyword evidence="1" id="KW-0472">Membrane</keyword>
<evidence type="ECO:0000313" key="4">
    <source>
        <dbReference type="Proteomes" id="UP000708576"/>
    </source>
</evidence>
<keyword evidence="1" id="KW-1133">Transmembrane helix</keyword>
<dbReference type="Proteomes" id="UP000708576">
    <property type="component" value="Unassembled WGS sequence"/>
</dbReference>
<feature type="transmembrane region" description="Helical" evidence="1">
    <location>
        <begin position="240"/>
        <end position="260"/>
    </location>
</feature>
<sequence>MNTILKSHFKLHFVVLLYGFTAILGKLVSLPSPQLVWYRMFIAALVLGIFMRLKGIPFAIGKNNIIKIMGVGLVVAFHWITFFGAVKISNVSVTLGCMASTTLFASFLEPIIFRKRIKWIEVLIGIIIISGLYLIFQFELGYLKGILTALTSAFLAGLFTVLNKLFIDKHHPVTISFYEMGSGFAAITIFLAFTGTFNGKMVPPSTMDIVFVLILGVICTAYAFVAAVDVMKVLSAYSVVLAINMEPVYGILLAFAIFGQSEYMSAGFYIGTAVILLAVFLHPVLTRKMNIRN</sequence>
<dbReference type="SUPFAM" id="SSF103481">
    <property type="entry name" value="Multidrug resistance efflux transporter EmrE"/>
    <property type="match status" value="2"/>
</dbReference>
<dbReference type="PANTHER" id="PTHR22911:SF79">
    <property type="entry name" value="MOBA-LIKE NTP TRANSFERASE DOMAIN-CONTAINING PROTEIN"/>
    <property type="match status" value="1"/>
</dbReference>
<dbReference type="PANTHER" id="PTHR22911">
    <property type="entry name" value="ACYL-MALONYL CONDENSING ENZYME-RELATED"/>
    <property type="match status" value="1"/>
</dbReference>
<evidence type="ECO:0000256" key="1">
    <source>
        <dbReference type="SAM" id="Phobius"/>
    </source>
</evidence>
<feature type="transmembrane region" description="Helical" evidence="1">
    <location>
        <begin position="209"/>
        <end position="228"/>
    </location>
</feature>
<proteinExistence type="predicted"/>
<feature type="domain" description="EamA" evidence="2">
    <location>
        <begin position="144"/>
        <end position="281"/>
    </location>
</feature>
<feature type="transmembrane region" description="Helical" evidence="1">
    <location>
        <begin position="119"/>
        <end position="136"/>
    </location>
</feature>
<organism evidence="3 4">
    <name type="scientific">Carboxylicivirga linearis</name>
    <dbReference type="NCBI Taxonomy" id="1628157"/>
    <lineage>
        <taxon>Bacteria</taxon>
        <taxon>Pseudomonadati</taxon>
        <taxon>Bacteroidota</taxon>
        <taxon>Bacteroidia</taxon>
        <taxon>Marinilabiliales</taxon>
        <taxon>Marinilabiliaceae</taxon>
        <taxon>Carboxylicivirga</taxon>
    </lineage>
</organism>
<feature type="domain" description="EamA" evidence="2">
    <location>
        <begin position="14"/>
        <end position="136"/>
    </location>
</feature>
<feature type="transmembrane region" description="Helical" evidence="1">
    <location>
        <begin position="65"/>
        <end position="85"/>
    </location>
</feature>
<feature type="transmembrane region" description="Helical" evidence="1">
    <location>
        <begin position="12"/>
        <end position="30"/>
    </location>
</feature>